<evidence type="ECO:0000256" key="1">
    <source>
        <dbReference type="ARBA" id="ARBA00022669"/>
    </source>
</evidence>
<evidence type="ECO:0000313" key="4">
    <source>
        <dbReference type="Proteomes" id="UP000031186"/>
    </source>
</evidence>
<comment type="caution">
    <text evidence="3">The sequence shown here is derived from an EMBL/GenBank/DDBJ whole genome shotgun (WGS) entry which is preliminary data.</text>
</comment>
<dbReference type="GO" id="GO:0008061">
    <property type="term" value="F:chitin binding"/>
    <property type="evidence" value="ECO:0007669"/>
    <property type="project" value="UniProtKB-KW"/>
</dbReference>
<dbReference type="Gene3D" id="3.20.20.80">
    <property type="entry name" value="Glycosidases"/>
    <property type="match status" value="2"/>
</dbReference>
<sequence length="165" mass="17989">MAYAAFTSRECLYQDALQIDGSQYTHIHFGFGMITHDYQINTGNAEMTFLFENFKLIKGAKRILSFGGWEFSTSPDTYTIFREGVKAANRDSQNQWSQAGCLSGMCLHSGVNLTETINTLVMVTKAGVPSNKVVVGVTSYGQSFGMAQAGCHGPDCLYLSGPLNS</sequence>
<dbReference type="HOGENOM" id="CLU_1611158_0_0_1"/>
<dbReference type="Proteomes" id="UP000031186">
    <property type="component" value="Unassembled WGS sequence"/>
</dbReference>
<dbReference type="AlphaFoldDB" id="A0A0B4EXS1"/>
<proteinExistence type="predicted"/>
<keyword evidence="1" id="KW-0147">Chitin-binding</keyword>
<feature type="non-terminal residue" evidence="3">
    <location>
        <position position="1"/>
    </location>
</feature>
<dbReference type="PANTHER" id="PTHR47700">
    <property type="entry name" value="V CHITINASE, PUTATIVE (AFU_ORTHOLOGUE AFUA_6G13720)-RELATED"/>
    <property type="match status" value="1"/>
</dbReference>
<evidence type="ECO:0000256" key="2">
    <source>
        <dbReference type="ARBA" id="ARBA00023026"/>
    </source>
</evidence>
<dbReference type="InterPro" id="IPR053214">
    <property type="entry name" value="LysM12-like"/>
</dbReference>
<reference evidence="3 4" key="1">
    <citation type="journal article" date="2014" name="Proc. Natl. Acad. Sci. U.S.A.">
        <title>Trajectory and genomic determinants of fungal-pathogen speciation and host adaptation.</title>
        <authorList>
            <person name="Hu X."/>
            <person name="Xiao G."/>
            <person name="Zheng P."/>
            <person name="Shang Y."/>
            <person name="Su Y."/>
            <person name="Zhang X."/>
            <person name="Liu X."/>
            <person name="Zhan S."/>
            <person name="St Leger R.J."/>
            <person name="Wang C."/>
        </authorList>
    </citation>
    <scope>NUCLEOTIDE SEQUENCE [LARGE SCALE GENOMIC DNA]</scope>
    <source>
        <strain evidence="3 4">ARSEF 549</strain>
    </source>
</reference>
<organism evidence="3 4">
    <name type="scientific">Metarhizium anisopliae (strain ARSEF 549)</name>
    <dbReference type="NCBI Taxonomy" id="3151832"/>
    <lineage>
        <taxon>Eukaryota</taxon>
        <taxon>Fungi</taxon>
        <taxon>Dikarya</taxon>
        <taxon>Ascomycota</taxon>
        <taxon>Pezizomycotina</taxon>
        <taxon>Sordariomycetes</taxon>
        <taxon>Hypocreomycetidae</taxon>
        <taxon>Hypocreales</taxon>
        <taxon>Clavicipitaceae</taxon>
        <taxon>Metarhizium</taxon>
    </lineage>
</organism>
<accession>A0A0B4EXS1</accession>
<keyword evidence="4" id="KW-1185">Reference proteome</keyword>
<gene>
    <name evidence="3" type="ORF">MAN_08119</name>
</gene>
<evidence type="ECO:0000313" key="3">
    <source>
        <dbReference type="EMBL" id="KID62903.1"/>
    </source>
</evidence>
<keyword evidence="2" id="KW-0843">Virulence</keyword>
<name>A0A0B4EXS1_METAF</name>
<dbReference type="EMBL" id="AZNF01000011">
    <property type="protein sequence ID" value="KID62903.1"/>
    <property type="molecule type" value="Genomic_DNA"/>
</dbReference>
<dbReference type="VEuPathDB" id="FungiDB:MAN_08119"/>
<dbReference type="SUPFAM" id="SSF51445">
    <property type="entry name" value="(Trans)glycosidases"/>
    <property type="match status" value="1"/>
</dbReference>
<dbReference type="InterPro" id="IPR017853">
    <property type="entry name" value="GH"/>
</dbReference>
<dbReference type="PANTHER" id="PTHR47700:SF1">
    <property type="entry name" value="CHITINASE"/>
    <property type="match status" value="1"/>
</dbReference>
<protein>
    <submittedName>
        <fullName evidence="3">Chitinase</fullName>
    </submittedName>
</protein>